<evidence type="ECO:0000313" key="3">
    <source>
        <dbReference type="Proteomes" id="UP000800082"/>
    </source>
</evidence>
<keyword evidence="3" id="KW-1185">Reference proteome</keyword>
<protein>
    <recommendedName>
        <fullName evidence="1">ThuA-like domain-containing protein</fullName>
    </recommendedName>
</protein>
<evidence type="ECO:0000259" key="1">
    <source>
        <dbReference type="Pfam" id="PF06283"/>
    </source>
</evidence>
<feature type="domain" description="ThuA-like" evidence="1">
    <location>
        <begin position="4"/>
        <end position="95"/>
    </location>
</feature>
<dbReference type="OrthoDB" id="3482285at2759"/>
<reference evidence="2" key="1">
    <citation type="journal article" date="2020" name="Stud. Mycol.">
        <title>101 Dothideomycetes genomes: a test case for predicting lifestyles and emergence of pathogens.</title>
        <authorList>
            <person name="Haridas S."/>
            <person name="Albert R."/>
            <person name="Binder M."/>
            <person name="Bloem J."/>
            <person name="Labutti K."/>
            <person name="Salamov A."/>
            <person name="Andreopoulos B."/>
            <person name="Baker S."/>
            <person name="Barry K."/>
            <person name="Bills G."/>
            <person name="Bluhm B."/>
            <person name="Cannon C."/>
            <person name="Castanera R."/>
            <person name="Culley D."/>
            <person name="Daum C."/>
            <person name="Ezra D."/>
            <person name="Gonzalez J."/>
            <person name="Henrissat B."/>
            <person name="Kuo A."/>
            <person name="Liang C."/>
            <person name="Lipzen A."/>
            <person name="Lutzoni F."/>
            <person name="Magnuson J."/>
            <person name="Mondo S."/>
            <person name="Nolan M."/>
            <person name="Ohm R."/>
            <person name="Pangilinan J."/>
            <person name="Park H.-J."/>
            <person name="Ramirez L."/>
            <person name="Alfaro M."/>
            <person name="Sun H."/>
            <person name="Tritt A."/>
            <person name="Yoshinaga Y."/>
            <person name="Zwiers L.-H."/>
            <person name="Turgeon B."/>
            <person name="Goodwin S."/>
            <person name="Spatafora J."/>
            <person name="Crous P."/>
            <person name="Grigoriev I."/>
        </authorList>
    </citation>
    <scope>NUCLEOTIDE SEQUENCE</scope>
    <source>
        <strain evidence="2">CBS 183.55</strain>
    </source>
</reference>
<dbReference type="InterPro" id="IPR029010">
    <property type="entry name" value="ThuA-like"/>
</dbReference>
<dbReference type="EMBL" id="ML978967">
    <property type="protein sequence ID" value="KAF1928918.1"/>
    <property type="molecule type" value="Genomic_DNA"/>
</dbReference>
<name>A0A6A5RP40_9PLEO</name>
<dbReference type="Gene3D" id="3.40.50.880">
    <property type="match status" value="1"/>
</dbReference>
<gene>
    <name evidence="2" type="ORF">M421DRAFT_4750</name>
</gene>
<organism evidence="2 3">
    <name type="scientific">Didymella exigua CBS 183.55</name>
    <dbReference type="NCBI Taxonomy" id="1150837"/>
    <lineage>
        <taxon>Eukaryota</taxon>
        <taxon>Fungi</taxon>
        <taxon>Dikarya</taxon>
        <taxon>Ascomycota</taxon>
        <taxon>Pezizomycotina</taxon>
        <taxon>Dothideomycetes</taxon>
        <taxon>Pleosporomycetidae</taxon>
        <taxon>Pleosporales</taxon>
        <taxon>Pleosporineae</taxon>
        <taxon>Didymellaceae</taxon>
        <taxon>Didymella</taxon>
    </lineage>
</organism>
<accession>A0A6A5RP40</accession>
<dbReference type="GeneID" id="54352386"/>
<dbReference type="InterPro" id="IPR029062">
    <property type="entry name" value="Class_I_gatase-like"/>
</dbReference>
<sequence>MPSSEWYRKLIGAHFCMHPDPEPGSVVVVTNGVNHINHATGADGPPEMWIDEWYYFTSYLAENDNLEILLAGDTKTFKGGKHGPNHPLAWCQELESRRSA</sequence>
<dbReference type="Proteomes" id="UP000800082">
    <property type="component" value="Unassembled WGS sequence"/>
</dbReference>
<dbReference type="AlphaFoldDB" id="A0A6A5RP40"/>
<evidence type="ECO:0000313" key="2">
    <source>
        <dbReference type="EMBL" id="KAF1928918.1"/>
    </source>
</evidence>
<dbReference type="SUPFAM" id="SSF52317">
    <property type="entry name" value="Class I glutamine amidotransferase-like"/>
    <property type="match status" value="1"/>
</dbReference>
<dbReference type="RefSeq" id="XP_033449166.1">
    <property type="nucleotide sequence ID" value="XM_033594718.1"/>
</dbReference>
<proteinExistence type="predicted"/>
<dbReference type="Pfam" id="PF06283">
    <property type="entry name" value="ThuA"/>
    <property type="match status" value="1"/>
</dbReference>